<accession>A0A0R0LZJ2</accession>
<sequence length="42" mass="5178">MKNFVGLPFEEKNLKSVYERYLKRISTFHLHLNINDIKIKYH</sequence>
<name>A0A0R0LZJ2_9MICR</name>
<gene>
    <name evidence="1" type="ORF">M153_15200010349</name>
</gene>
<reference evidence="1 2" key="1">
    <citation type="submission" date="2015-07" db="EMBL/GenBank/DDBJ databases">
        <title>The genome of Pseudoloma neurophilia, a relevant intracellular parasite of the zebrafish.</title>
        <authorList>
            <person name="Ndikumana S."/>
            <person name="Pelin A."/>
            <person name="Sanders J."/>
            <person name="Corradi N."/>
        </authorList>
    </citation>
    <scope>NUCLEOTIDE SEQUENCE [LARGE SCALE GENOMIC DNA]</scope>
    <source>
        <strain evidence="1 2">MK1</strain>
    </source>
</reference>
<proteinExistence type="predicted"/>
<dbReference type="VEuPathDB" id="MicrosporidiaDB:M153_15200010349"/>
<comment type="caution">
    <text evidence="1">The sequence shown here is derived from an EMBL/GenBank/DDBJ whole genome shotgun (WGS) entry which is preliminary data.</text>
</comment>
<dbReference type="EMBL" id="LGUB01000034">
    <property type="protein sequence ID" value="KRH94758.1"/>
    <property type="molecule type" value="Genomic_DNA"/>
</dbReference>
<evidence type="ECO:0000313" key="1">
    <source>
        <dbReference type="EMBL" id="KRH94758.1"/>
    </source>
</evidence>
<evidence type="ECO:0000313" key="2">
    <source>
        <dbReference type="Proteomes" id="UP000051530"/>
    </source>
</evidence>
<keyword evidence="2" id="KW-1185">Reference proteome</keyword>
<dbReference type="Proteomes" id="UP000051530">
    <property type="component" value="Unassembled WGS sequence"/>
</dbReference>
<protein>
    <submittedName>
        <fullName evidence="1">Uncharacterized protein</fullName>
    </submittedName>
</protein>
<organism evidence="1 2">
    <name type="scientific">Pseudoloma neurophilia</name>
    <dbReference type="NCBI Taxonomy" id="146866"/>
    <lineage>
        <taxon>Eukaryota</taxon>
        <taxon>Fungi</taxon>
        <taxon>Fungi incertae sedis</taxon>
        <taxon>Microsporidia</taxon>
        <taxon>Pseudoloma</taxon>
    </lineage>
</organism>
<dbReference type="AlphaFoldDB" id="A0A0R0LZJ2"/>